<dbReference type="PROSITE" id="PS00640">
    <property type="entry name" value="THIOL_PROTEASE_ASN"/>
    <property type="match status" value="1"/>
</dbReference>
<proteinExistence type="inferred from homology"/>
<evidence type="ECO:0000313" key="4">
    <source>
        <dbReference type="EMBL" id="KAF3341863.1"/>
    </source>
</evidence>
<comment type="caution">
    <text evidence="4">The sequence shown here is derived from an EMBL/GenBank/DDBJ whole genome shotgun (WGS) entry which is preliminary data.</text>
</comment>
<dbReference type="GO" id="GO:0006508">
    <property type="term" value="P:proteolysis"/>
    <property type="evidence" value="ECO:0007669"/>
    <property type="project" value="InterPro"/>
</dbReference>
<dbReference type="GO" id="GO:0008234">
    <property type="term" value="F:cysteine-type peptidase activity"/>
    <property type="evidence" value="ECO:0007669"/>
    <property type="project" value="InterPro"/>
</dbReference>
<reference evidence="4" key="1">
    <citation type="submission" date="2020-01" db="EMBL/GenBank/DDBJ databases">
        <title>Genome sequence of Kobresia littledalei, the first chromosome-level genome in the family Cyperaceae.</title>
        <authorList>
            <person name="Qu G."/>
        </authorList>
    </citation>
    <scope>NUCLEOTIDE SEQUENCE</scope>
    <source>
        <strain evidence="4">C.B.Clarke</strain>
        <tissue evidence="4">Leaf</tissue>
    </source>
</reference>
<sequence>MYKSGIFTGPCSTKLDHGVTTVGYDNTGSTHYWIVKNSWGTSWGESGYIKMKKDHSQTSVHCYCTDSTRARSSLNCPLKILAH</sequence>
<dbReference type="Proteomes" id="UP000623129">
    <property type="component" value="Unassembled WGS sequence"/>
</dbReference>
<keyword evidence="5" id="KW-1185">Reference proteome</keyword>
<dbReference type="Gene3D" id="3.90.70.10">
    <property type="entry name" value="Cysteine proteinases"/>
    <property type="match status" value="1"/>
</dbReference>
<dbReference type="PROSITE" id="PS00639">
    <property type="entry name" value="THIOL_PROTEASE_HIS"/>
    <property type="match status" value="1"/>
</dbReference>
<keyword evidence="2" id="KW-1015">Disulfide bond</keyword>
<dbReference type="AlphaFoldDB" id="A0A833VZH8"/>
<comment type="similarity">
    <text evidence="1">Belongs to the peptidase C1 family.</text>
</comment>
<dbReference type="PANTHER" id="PTHR12411">
    <property type="entry name" value="CYSTEINE PROTEASE FAMILY C1-RELATED"/>
    <property type="match status" value="1"/>
</dbReference>
<accession>A0A833VZH8</accession>
<protein>
    <submittedName>
        <fullName evidence="4">Cysteine proteinase</fullName>
    </submittedName>
</protein>
<dbReference type="InterPro" id="IPR025661">
    <property type="entry name" value="Pept_asp_AS"/>
</dbReference>
<evidence type="ECO:0000256" key="1">
    <source>
        <dbReference type="ARBA" id="ARBA00008455"/>
    </source>
</evidence>
<dbReference type="InterPro" id="IPR025660">
    <property type="entry name" value="Pept_his_AS"/>
</dbReference>
<dbReference type="InterPro" id="IPR038765">
    <property type="entry name" value="Papain-like_cys_pep_sf"/>
</dbReference>
<feature type="domain" description="Peptidase C1A papain C-terminal" evidence="3">
    <location>
        <begin position="1"/>
        <end position="57"/>
    </location>
</feature>
<gene>
    <name evidence="4" type="ORF">FCM35_KLT00501</name>
</gene>
<dbReference type="InterPro" id="IPR000668">
    <property type="entry name" value="Peptidase_C1A_C"/>
</dbReference>
<evidence type="ECO:0000313" key="5">
    <source>
        <dbReference type="Proteomes" id="UP000623129"/>
    </source>
</evidence>
<evidence type="ECO:0000259" key="3">
    <source>
        <dbReference type="Pfam" id="PF00112"/>
    </source>
</evidence>
<name>A0A833VZH8_9POAL</name>
<dbReference type="InterPro" id="IPR013128">
    <property type="entry name" value="Peptidase_C1A"/>
</dbReference>
<dbReference type="OrthoDB" id="10253408at2759"/>
<dbReference type="SUPFAM" id="SSF54001">
    <property type="entry name" value="Cysteine proteinases"/>
    <property type="match status" value="1"/>
</dbReference>
<evidence type="ECO:0000256" key="2">
    <source>
        <dbReference type="ARBA" id="ARBA00023157"/>
    </source>
</evidence>
<dbReference type="Pfam" id="PF00112">
    <property type="entry name" value="Peptidase_C1"/>
    <property type="match status" value="1"/>
</dbReference>
<dbReference type="EMBL" id="SWLB01000001">
    <property type="protein sequence ID" value="KAF3341863.1"/>
    <property type="molecule type" value="Genomic_DNA"/>
</dbReference>
<organism evidence="4 5">
    <name type="scientific">Carex littledalei</name>
    <dbReference type="NCBI Taxonomy" id="544730"/>
    <lineage>
        <taxon>Eukaryota</taxon>
        <taxon>Viridiplantae</taxon>
        <taxon>Streptophyta</taxon>
        <taxon>Embryophyta</taxon>
        <taxon>Tracheophyta</taxon>
        <taxon>Spermatophyta</taxon>
        <taxon>Magnoliopsida</taxon>
        <taxon>Liliopsida</taxon>
        <taxon>Poales</taxon>
        <taxon>Cyperaceae</taxon>
        <taxon>Cyperoideae</taxon>
        <taxon>Cariceae</taxon>
        <taxon>Carex</taxon>
        <taxon>Carex subgen. Euthyceras</taxon>
    </lineage>
</organism>